<evidence type="ECO:0000313" key="3">
    <source>
        <dbReference type="Proteomes" id="UP001164286"/>
    </source>
</evidence>
<dbReference type="Proteomes" id="UP001164286">
    <property type="component" value="Unassembled WGS sequence"/>
</dbReference>
<accession>A0AA38HCS3</accession>
<comment type="caution">
    <text evidence="2">The sequence shown here is derived from an EMBL/GenBank/DDBJ whole genome shotgun (WGS) entry which is preliminary data.</text>
</comment>
<dbReference type="AlphaFoldDB" id="A0AA38HCS3"/>
<organism evidence="2 3">
    <name type="scientific">Dioszegia hungarica</name>
    <dbReference type="NCBI Taxonomy" id="4972"/>
    <lineage>
        <taxon>Eukaryota</taxon>
        <taxon>Fungi</taxon>
        <taxon>Dikarya</taxon>
        <taxon>Basidiomycota</taxon>
        <taxon>Agaricomycotina</taxon>
        <taxon>Tremellomycetes</taxon>
        <taxon>Tremellales</taxon>
        <taxon>Bulleribasidiaceae</taxon>
        <taxon>Dioszegia</taxon>
    </lineage>
</organism>
<feature type="compositionally biased region" description="Polar residues" evidence="1">
    <location>
        <begin position="217"/>
        <end position="236"/>
    </location>
</feature>
<sequence>MFHRGFRLLHVWRPAVRVVTDAVNPAGTCTLPRGADGLTYTKNLGLAFKKPELDRPLLPLPLDLMSSRFSSAVELKPDGSPLVLPRPTYPLSIVILPPLHSQHDTRLRMSGYRSNSTGTGRKVGRQRWSSITHPDGMSSKSEGQGLNFSSFHGYDLAPTGLEVDHGPRDPWLLHTTDRRMEGALPWIGPQWWPLAPLAAILNQERSEAARISDVHPESSSTPFIPEVQASTEVSRTLEQDLTARTNRKESLSPESDFYPVSISESEDTDCGASDQSEGERILKGENDSESGHPKGNLTTQRQSSAAFPNWSEHMQLGVPAHETTLRQRNRMRLRSKIRRRLATLTSRGILRTARTCGMQIPLWCLDQIIHRTTYPSSDHRSYEGYAIHEVPREIDDRKSKRTYRFLDPPAARNTGERLRPLVVEAKTKRARINKQDTAATSAQTAPRVSNRTGVPVISSVEARERHYRKLVAAYLTLDARGIRCTQGLDSRNLQLGWLRGLIERTEPTGGQAEAQTSSGLVIHNTGLKGGTMKPTLLDWRKKIGPEGGGEIRTLNSGRQVSVTEASTCGLRIKGCARVSFLYCQLLLNCRHASLLLHLAAPRSLESFLPLYLSVAPLSEPPVQERSSTQYGSIMFNYQATTDAGDEPCFPPSDYPAPSPDGPRDPWLLDTIDCGVEGSLPWIRAQWPSIPLPTVGSSKRMHHEAPVLATRPMAESTSMPLAPDLIPKATSIRNELLWPDSDSDTDLDFDSEDPDRDLSEEDDSEQCVKEEDDD</sequence>
<feature type="compositionally biased region" description="Basic and acidic residues" evidence="1">
    <location>
        <begin position="277"/>
        <end position="292"/>
    </location>
</feature>
<reference evidence="2" key="1">
    <citation type="journal article" date="2022" name="G3 (Bethesda)">
        <title>High quality genome of the basidiomycete yeast Dioszegia hungarica PDD-24b-2 isolated from cloud water.</title>
        <authorList>
            <person name="Jarrige D."/>
            <person name="Haridas S."/>
            <person name="Bleykasten-Grosshans C."/>
            <person name="Joly M."/>
            <person name="Nadalig T."/>
            <person name="Sancelme M."/>
            <person name="Vuilleumier S."/>
            <person name="Grigoriev I.V."/>
            <person name="Amato P."/>
            <person name="Bringel F."/>
        </authorList>
    </citation>
    <scope>NUCLEOTIDE SEQUENCE</scope>
    <source>
        <strain evidence="2">PDD-24b-2</strain>
    </source>
</reference>
<dbReference type="RefSeq" id="XP_052947643.1">
    <property type="nucleotide sequence ID" value="XM_053088286.1"/>
</dbReference>
<keyword evidence="3" id="KW-1185">Reference proteome</keyword>
<proteinExistence type="predicted"/>
<gene>
    <name evidence="2" type="ORF">MKK02DRAFT_31416</name>
</gene>
<name>A0AA38HCS3_9TREE</name>
<evidence type="ECO:0000256" key="1">
    <source>
        <dbReference type="SAM" id="MobiDB-lite"/>
    </source>
</evidence>
<feature type="region of interest" description="Disordered" evidence="1">
    <location>
        <begin position="110"/>
        <end position="144"/>
    </location>
</feature>
<dbReference type="EMBL" id="JAKWFO010000003">
    <property type="protein sequence ID" value="KAI9637866.1"/>
    <property type="molecule type" value="Genomic_DNA"/>
</dbReference>
<dbReference type="GeneID" id="77727491"/>
<feature type="compositionally biased region" description="Polar residues" evidence="1">
    <location>
        <begin position="435"/>
        <end position="450"/>
    </location>
</feature>
<evidence type="ECO:0000313" key="2">
    <source>
        <dbReference type="EMBL" id="KAI9637866.1"/>
    </source>
</evidence>
<feature type="compositionally biased region" description="Acidic residues" evidence="1">
    <location>
        <begin position="740"/>
        <end position="773"/>
    </location>
</feature>
<feature type="compositionally biased region" description="Polar residues" evidence="1">
    <location>
        <begin position="127"/>
        <end position="144"/>
    </location>
</feature>
<protein>
    <submittedName>
        <fullName evidence="2">Uncharacterized protein</fullName>
    </submittedName>
</protein>
<feature type="region of interest" description="Disordered" evidence="1">
    <location>
        <begin position="735"/>
        <end position="773"/>
    </location>
</feature>
<feature type="region of interest" description="Disordered" evidence="1">
    <location>
        <begin position="211"/>
        <end position="303"/>
    </location>
</feature>
<feature type="region of interest" description="Disordered" evidence="1">
    <location>
        <begin position="429"/>
        <end position="450"/>
    </location>
</feature>